<keyword evidence="2" id="KW-1185">Reference proteome</keyword>
<accession>A0ABW2NQB5</accession>
<comment type="caution">
    <text evidence="1">The sequence shown here is derived from an EMBL/GenBank/DDBJ whole genome shotgun (WGS) entry which is preliminary data.</text>
</comment>
<sequence length="82" mass="9204">MNENMIHEALLSVRQADAAIIEAQANSSSSAYQNAKNMMLTAEDMLHKAGDGTTEEEKKSLHRAKEYMKHLKETQAAIEDRQ</sequence>
<organism evidence="1 2">
    <name type="scientific">Fictibacillus iocasae</name>
    <dbReference type="NCBI Taxonomy" id="2715437"/>
    <lineage>
        <taxon>Bacteria</taxon>
        <taxon>Bacillati</taxon>
        <taxon>Bacillota</taxon>
        <taxon>Bacilli</taxon>
        <taxon>Bacillales</taxon>
        <taxon>Fictibacillaceae</taxon>
        <taxon>Fictibacillus</taxon>
    </lineage>
</organism>
<dbReference type="RefSeq" id="WP_379748620.1">
    <property type="nucleotide sequence ID" value="NZ_JBHTCP010000014.1"/>
</dbReference>
<name>A0ABW2NQB5_9BACL</name>
<protein>
    <submittedName>
        <fullName evidence="1">Uncharacterized protein</fullName>
    </submittedName>
</protein>
<proteinExistence type="predicted"/>
<dbReference type="Proteomes" id="UP001596549">
    <property type="component" value="Unassembled WGS sequence"/>
</dbReference>
<evidence type="ECO:0000313" key="2">
    <source>
        <dbReference type="Proteomes" id="UP001596549"/>
    </source>
</evidence>
<reference evidence="2" key="1">
    <citation type="journal article" date="2019" name="Int. J. Syst. Evol. Microbiol.">
        <title>The Global Catalogue of Microorganisms (GCM) 10K type strain sequencing project: providing services to taxonomists for standard genome sequencing and annotation.</title>
        <authorList>
            <consortium name="The Broad Institute Genomics Platform"/>
            <consortium name="The Broad Institute Genome Sequencing Center for Infectious Disease"/>
            <person name="Wu L."/>
            <person name="Ma J."/>
        </authorList>
    </citation>
    <scope>NUCLEOTIDE SEQUENCE [LARGE SCALE GENOMIC DNA]</scope>
    <source>
        <strain evidence="2">NBRC 106396</strain>
    </source>
</reference>
<gene>
    <name evidence="1" type="ORF">ACFQPF_08635</name>
</gene>
<evidence type="ECO:0000313" key="1">
    <source>
        <dbReference type="EMBL" id="MFC7371741.1"/>
    </source>
</evidence>
<dbReference type="EMBL" id="JBHTCP010000014">
    <property type="protein sequence ID" value="MFC7371741.1"/>
    <property type="molecule type" value="Genomic_DNA"/>
</dbReference>